<evidence type="ECO:0000256" key="2">
    <source>
        <dbReference type="ARBA" id="ARBA00022980"/>
    </source>
</evidence>
<dbReference type="GO" id="GO:0003729">
    <property type="term" value="F:mRNA binding"/>
    <property type="evidence" value="ECO:0007669"/>
    <property type="project" value="TreeGrafter"/>
</dbReference>
<dbReference type="AlphaFoldDB" id="A0A449BZN5"/>
<sequence>MASIKTTVKTEACSFSEYRIYPGRGQKYIAKDGKVYFYLSSKFASLALQKKKAAKLRWTQTWRRNNKKTKVEATQRRRYKKTIKVQKAVCGLSVEDIRNRKAYVQSIEAKFKSRDNIDIKTYSHVVKLRKAKKASVYIYTFTLSFLSNGKCFICFFILNDNNKARFAGKEKEDKKKGKDDKKKNAAPVQQKKEFTKGNKLLNLAKNKMHKMMKK</sequence>
<dbReference type="VEuPathDB" id="PlasmoDB:PVVCY_1400930"/>
<dbReference type="Gene3D" id="2.30.170.20">
    <property type="entry name" value="Ribosomal protein L24e"/>
    <property type="match status" value="1"/>
</dbReference>
<organism evidence="7 8">
    <name type="scientific">Plasmodium vinckei vinckei</name>
    <dbReference type="NCBI Taxonomy" id="54757"/>
    <lineage>
        <taxon>Eukaryota</taxon>
        <taxon>Sar</taxon>
        <taxon>Alveolata</taxon>
        <taxon>Apicomplexa</taxon>
        <taxon>Aconoidasida</taxon>
        <taxon>Haemosporida</taxon>
        <taxon>Plasmodiidae</taxon>
        <taxon>Plasmodium</taxon>
        <taxon>Plasmodium (Vinckeia)</taxon>
    </lineage>
</organism>
<dbReference type="InterPro" id="IPR056366">
    <property type="entry name" value="Ribosomal_eL24"/>
</dbReference>
<dbReference type="GO" id="GO:0022625">
    <property type="term" value="C:cytosolic large ribosomal subunit"/>
    <property type="evidence" value="ECO:0007669"/>
    <property type="project" value="TreeGrafter"/>
</dbReference>
<dbReference type="InterPro" id="IPR000988">
    <property type="entry name" value="Ribosomal_eL24-rel_N"/>
</dbReference>
<feature type="domain" description="Large ribosomal subunit protein eL24-related N-terminal" evidence="6">
    <location>
        <begin position="9"/>
        <end position="72"/>
    </location>
</feature>
<keyword evidence="2 7" id="KW-0689">Ribosomal protein</keyword>
<proteinExistence type="inferred from homology"/>
<dbReference type="OrthoDB" id="1727108at2759"/>
<evidence type="ECO:0000259" key="6">
    <source>
        <dbReference type="Pfam" id="PF01246"/>
    </source>
</evidence>
<dbReference type="KEGG" id="pvv:PVVCY_1400930"/>
<dbReference type="EMBL" id="LR215070">
    <property type="protein sequence ID" value="VEV58852.1"/>
    <property type="molecule type" value="Genomic_DNA"/>
</dbReference>
<dbReference type="PANTHER" id="PTHR10792:SF1">
    <property type="entry name" value="RIBOSOMAL PROTEIN L24"/>
    <property type="match status" value="1"/>
</dbReference>
<evidence type="ECO:0000256" key="1">
    <source>
        <dbReference type="ARBA" id="ARBA00005647"/>
    </source>
</evidence>
<keyword evidence="5" id="KW-0472">Membrane</keyword>
<keyword evidence="5" id="KW-0812">Transmembrane</keyword>
<name>A0A449BZN5_PLAVN</name>
<evidence type="ECO:0000256" key="4">
    <source>
        <dbReference type="SAM" id="MobiDB-lite"/>
    </source>
</evidence>
<dbReference type="GeneID" id="19959460"/>
<dbReference type="InterPro" id="IPR038630">
    <property type="entry name" value="L24e/L24_sf"/>
</dbReference>
<feature type="region of interest" description="Disordered" evidence="4">
    <location>
        <begin position="168"/>
        <end position="196"/>
    </location>
</feature>
<comment type="similarity">
    <text evidence="1">Belongs to the eukaryotic ribosomal protein eL24 family.</text>
</comment>
<dbReference type="RefSeq" id="XP_037490881.1">
    <property type="nucleotide sequence ID" value="XM_037634835.1"/>
</dbReference>
<dbReference type="CDD" id="cd00472">
    <property type="entry name" value="Ribosomal_L24e_L24"/>
    <property type="match status" value="1"/>
</dbReference>
<protein>
    <submittedName>
        <fullName evidence="7">60S ribosomal protein L24, putative</fullName>
    </submittedName>
</protein>
<accession>A0A449BZN5</accession>
<dbReference type="Proteomes" id="UP000290582">
    <property type="component" value="Chromosome PVVCY_14"/>
</dbReference>
<keyword evidence="3" id="KW-0687">Ribonucleoprotein</keyword>
<gene>
    <name evidence="7" type="ORF">PVVCY_1400930</name>
</gene>
<evidence type="ECO:0000256" key="5">
    <source>
        <dbReference type="SAM" id="Phobius"/>
    </source>
</evidence>
<feature type="compositionally biased region" description="Basic and acidic residues" evidence="4">
    <location>
        <begin position="168"/>
        <end position="183"/>
    </location>
</feature>
<evidence type="ECO:0000313" key="8">
    <source>
        <dbReference type="Proteomes" id="UP000290582"/>
    </source>
</evidence>
<dbReference type="Pfam" id="PF01246">
    <property type="entry name" value="Ribosomal_L24e"/>
    <property type="match status" value="1"/>
</dbReference>
<dbReference type="FunFam" id="2.30.170.20:FF:000003">
    <property type="entry name" value="60S ribosomal protein L24"/>
    <property type="match status" value="1"/>
</dbReference>
<dbReference type="SUPFAM" id="SSF57716">
    <property type="entry name" value="Glucocorticoid receptor-like (DNA-binding domain)"/>
    <property type="match status" value="1"/>
</dbReference>
<evidence type="ECO:0000256" key="3">
    <source>
        <dbReference type="ARBA" id="ARBA00023274"/>
    </source>
</evidence>
<evidence type="ECO:0000313" key="7">
    <source>
        <dbReference type="EMBL" id="VEV58852.1"/>
    </source>
</evidence>
<dbReference type="PANTHER" id="PTHR10792">
    <property type="entry name" value="60S RIBOSOMAL PROTEIN L24"/>
    <property type="match status" value="1"/>
</dbReference>
<reference evidence="7 8" key="1">
    <citation type="submission" date="2019-01" db="EMBL/GenBank/DDBJ databases">
        <authorList>
            <person name="Ramaprasad A."/>
        </authorList>
    </citation>
    <scope>NUCLEOTIDE SEQUENCE [LARGE SCALE GENOMIC DNA]</scope>
</reference>
<dbReference type="GO" id="GO:0002181">
    <property type="term" value="P:cytoplasmic translation"/>
    <property type="evidence" value="ECO:0007669"/>
    <property type="project" value="TreeGrafter"/>
</dbReference>
<feature type="transmembrane region" description="Helical" evidence="5">
    <location>
        <begin position="136"/>
        <end position="158"/>
    </location>
</feature>
<dbReference type="GO" id="GO:0003735">
    <property type="term" value="F:structural constituent of ribosome"/>
    <property type="evidence" value="ECO:0007669"/>
    <property type="project" value="InterPro"/>
</dbReference>
<keyword evidence="5" id="KW-1133">Transmembrane helix</keyword>